<organism evidence="1 2">
    <name type="scientific">Massilia atriviolacea</name>
    <dbReference type="NCBI Taxonomy" id="2495579"/>
    <lineage>
        <taxon>Bacteria</taxon>
        <taxon>Pseudomonadati</taxon>
        <taxon>Pseudomonadota</taxon>
        <taxon>Betaproteobacteria</taxon>
        <taxon>Burkholderiales</taxon>
        <taxon>Oxalobacteraceae</taxon>
        <taxon>Telluria group</taxon>
        <taxon>Massilia</taxon>
    </lineage>
</organism>
<reference evidence="1 2" key="1">
    <citation type="submission" date="2018-12" db="EMBL/GenBank/DDBJ databases">
        <authorList>
            <person name="Yang E."/>
        </authorList>
    </citation>
    <scope>NUCLEOTIDE SEQUENCE [LARGE SCALE GENOMIC DNA]</scope>
    <source>
        <strain evidence="1 2">SOD</strain>
    </source>
</reference>
<dbReference type="EMBL" id="RXLQ01000002">
    <property type="protein sequence ID" value="RSZ60506.1"/>
    <property type="molecule type" value="Genomic_DNA"/>
</dbReference>
<evidence type="ECO:0000313" key="2">
    <source>
        <dbReference type="Proteomes" id="UP000278085"/>
    </source>
</evidence>
<sequence length="61" mass="6239">MEYRLSLTPRLVALGLFASVALLVLLFALGFQLGQGMARSGVPADAAAAKVRAAVQAKAAP</sequence>
<accession>A0A430HSK8</accession>
<protein>
    <submittedName>
        <fullName evidence="1">Uncharacterized protein</fullName>
    </submittedName>
</protein>
<dbReference type="AlphaFoldDB" id="A0A430HSK8"/>
<dbReference type="Proteomes" id="UP000278085">
    <property type="component" value="Unassembled WGS sequence"/>
</dbReference>
<evidence type="ECO:0000313" key="1">
    <source>
        <dbReference type="EMBL" id="RSZ60506.1"/>
    </source>
</evidence>
<proteinExistence type="predicted"/>
<comment type="caution">
    <text evidence="1">The sequence shown here is derived from an EMBL/GenBank/DDBJ whole genome shotgun (WGS) entry which is preliminary data.</text>
</comment>
<gene>
    <name evidence="1" type="ORF">EJB06_05175</name>
</gene>
<keyword evidence="2" id="KW-1185">Reference proteome</keyword>
<name>A0A430HSK8_9BURK</name>
<dbReference type="RefSeq" id="WP_126072915.1">
    <property type="nucleotide sequence ID" value="NZ_CP051166.1"/>
</dbReference>